<evidence type="ECO:0000313" key="2">
    <source>
        <dbReference type="EMBL" id="EUD63859.1"/>
    </source>
</evidence>
<evidence type="ECO:0000313" key="3">
    <source>
        <dbReference type="Proteomes" id="UP000030640"/>
    </source>
</evidence>
<dbReference type="EMBL" id="KI965626">
    <property type="protein sequence ID" value="EUD63859.1"/>
    <property type="molecule type" value="Genomic_DNA"/>
</dbReference>
<dbReference type="Proteomes" id="UP000030640">
    <property type="component" value="Unassembled WGS sequence"/>
</dbReference>
<protein>
    <submittedName>
        <fullName evidence="2">Uncharacterized protein</fullName>
    </submittedName>
</protein>
<dbReference type="RefSeq" id="XP_008819552.1">
    <property type="nucleotide sequence ID" value="XM_008821330.1"/>
</dbReference>
<reference evidence="2 3" key="1">
    <citation type="submission" date="2013-02" db="EMBL/GenBank/DDBJ databases">
        <title>The Genome Sequence of Plasmodium inui San Antonio 1.</title>
        <authorList>
            <consortium name="The Broad Institute Genome Sequencing Platform"/>
            <consortium name="The Broad Institute Genome Sequencing Center for Infectious Disease"/>
            <person name="Neafsey D."/>
            <person name="Cheeseman I."/>
            <person name="Volkman S."/>
            <person name="Adams J."/>
            <person name="Walker B."/>
            <person name="Young S.K."/>
            <person name="Zeng Q."/>
            <person name="Gargeya S."/>
            <person name="Fitzgerald M."/>
            <person name="Haas B."/>
            <person name="Abouelleil A."/>
            <person name="Alvarado L."/>
            <person name="Arachchi H.M."/>
            <person name="Berlin A.M."/>
            <person name="Chapman S.B."/>
            <person name="Dewar J."/>
            <person name="Goldberg J."/>
            <person name="Griggs A."/>
            <person name="Gujja S."/>
            <person name="Hansen M."/>
            <person name="Howarth C."/>
            <person name="Imamovic A."/>
            <person name="Larimer J."/>
            <person name="McCowan C."/>
            <person name="Murphy C."/>
            <person name="Neiman D."/>
            <person name="Pearson M."/>
            <person name="Priest M."/>
            <person name="Roberts A."/>
            <person name="Saif S."/>
            <person name="Shea T."/>
            <person name="Sisk P."/>
            <person name="Sykes S."/>
            <person name="Wortman J."/>
            <person name="Nusbaum C."/>
            <person name="Birren B."/>
        </authorList>
    </citation>
    <scope>NUCLEOTIDE SEQUENCE [LARGE SCALE GENOMIC DNA]</scope>
    <source>
        <strain evidence="2 3">San Antonio 1</strain>
    </source>
</reference>
<proteinExistence type="predicted"/>
<accession>W7A443</accession>
<evidence type="ECO:0000256" key="1">
    <source>
        <dbReference type="SAM" id="MobiDB-lite"/>
    </source>
</evidence>
<keyword evidence="3" id="KW-1185">Reference proteome</keyword>
<name>W7A443_9APIC</name>
<feature type="region of interest" description="Disordered" evidence="1">
    <location>
        <begin position="24"/>
        <end position="59"/>
    </location>
</feature>
<dbReference type="VEuPathDB" id="PlasmoDB:C922_05759"/>
<dbReference type="GeneID" id="20041033"/>
<dbReference type="AlphaFoldDB" id="W7A443"/>
<organism evidence="2 3">
    <name type="scientific">Plasmodium inui San Antonio 1</name>
    <dbReference type="NCBI Taxonomy" id="1237626"/>
    <lineage>
        <taxon>Eukaryota</taxon>
        <taxon>Sar</taxon>
        <taxon>Alveolata</taxon>
        <taxon>Apicomplexa</taxon>
        <taxon>Aconoidasida</taxon>
        <taxon>Haemosporida</taxon>
        <taxon>Plasmodiidae</taxon>
        <taxon>Plasmodium</taxon>
        <taxon>Plasmodium (Plasmodium)</taxon>
    </lineage>
</organism>
<gene>
    <name evidence="2" type="ORF">C922_05759</name>
</gene>
<sequence>MNLQARPKATNLKGRRTCIAGEYLRTNPPKTKGEKGHPNWDNYRIPDPPPTTALRKSDQQIRDLKGGTELRKRRETNILKEVKKLYGGFKDRVRLGFNMEEKEEENI</sequence>